<dbReference type="Proteomes" id="UP000051461">
    <property type="component" value="Unassembled WGS sequence"/>
</dbReference>
<dbReference type="RefSeq" id="WP_057903270.1">
    <property type="nucleotide sequence ID" value="NZ_AZDA01000003.1"/>
</dbReference>
<dbReference type="EMBL" id="AZDA01000003">
    <property type="protein sequence ID" value="KRK40832.1"/>
    <property type="molecule type" value="Genomic_DNA"/>
</dbReference>
<reference evidence="1 2" key="1">
    <citation type="journal article" date="2015" name="Genome Announc.">
        <title>Expanding the biotechnology potential of lactobacilli through comparative genomics of 213 strains and associated genera.</title>
        <authorList>
            <person name="Sun Z."/>
            <person name="Harris H.M."/>
            <person name="McCann A."/>
            <person name="Guo C."/>
            <person name="Argimon S."/>
            <person name="Zhang W."/>
            <person name="Yang X."/>
            <person name="Jeffery I.B."/>
            <person name="Cooney J.C."/>
            <person name="Kagawa T.F."/>
            <person name="Liu W."/>
            <person name="Song Y."/>
            <person name="Salvetti E."/>
            <person name="Wrobel A."/>
            <person name="Rasinkangas P."/>
            <person name="Parkhill J."/>
            <person name="Rea M.C."/>
            <person name="O'Sullivan O."/>
            <person name="Ritari J."/>
            <person name="Douillard F.P."/>
            <person name="Paul Ross R."/>
            <person name="Yang R."/>
            <person name="Briner A.E."/>
            <person name="Felis G.E."/>
            <person name="de Vos W.M."/>
            <person name="Barrangou R."/>
            <person name="Klaenhammer T.R."/>
            <person name="Caufield P.W."/>
            <person name="Cui Y."/>
            <person name="Zhang H."/>
            <person name="O'Toole P.W."/>
        </authorList>
    </citation>
    <scope>NUCLEOTIDE SEQUENCE [LARGE SCALE GENOMIC DNA]</scope>
    <source>
        <strain evidence="1 2">DSM 20003</strain>
    </source>
</reference>
<dbReference type="AlphaFoldDB" id="A0A0R1H2V6"/>
<keyword evidence="2" id="KW-1185">Reference proteome</keyword>
<protein>
    <recommendedName>
        <fullName evidence="3">Resolvase HTH domain-containing protein</fullName>
    </recommendedName>
</protein>
<evidence type="ECO:0000313" key="2">
    <source>
        <dbReference type="Proteomes" id="UP000051461"/>
    </source>
</evidence>
<proteinExistence type="predicted"/>
<sequence>MSDPRYVEHPKFAAGDTVIVSEYRFGDDTFKNFKAVVEKMYDHSAMVDPIGILLVEKLTKFQLFGGNGNIIVSFKKMKLATKSDPKPRTVRKKKLGKLSPRKKEIVNYCRDNPNATPRQIAYDVGERLGYVYNVLNTQKIKVNRTSSAYDTNILPNMDRIRQLLLNGNSARQVSRAIGLSSSALSGYAQSHPDLQEILNETKEIRQKQEAARMVRRADFMRASR</sequence>
<comment type="caution">
    <text evidence="1">The sequence shown here is derived from an EMBL/GenBank/DDBJ whole genome shotgun (WGS) entry which is preliminary data.</text>
</comment>
<name>A0A0R1H2V6_9LACO</name>
<evidence type="ECO:0000313" key="1">
    <source>
        <dbReference type="EMBL" id="KRK40832.1"/>
    </source>
</evidence>
<organism evidence="1 2">
    <name type="scientific">Loigolactobacillus bifermentans DSM 20003</name>
    <dbReference type="NCBI Taxonomy" id="1423726"/>
    <lineage>
        <taxon>Bacteria</taxon>
        <taxon>Bacillati</taxon>
        <taxon>Bacillota</taxon>
        <taxon>Bacilli</taxon>
        <taxon>Lactobacillales</taxon>
        <taxon>Lactobacillaceae</taxon>
        <taxon>Loigolactobacillus</taxon>
    </lineage>
</organism>
<dbReference type="PATRIC" id="fig|1423726.3.peg.2687"/>
<evidence type="ECO:0008006" key="3">
    <source>
        <dbReference type="Google" id="ProtNLM"/>
    </source>
</evidence>
<gene>
    <name evidence="1" type="ORF">FC07_GL002583</name>
</gene>
<accession>A0A0R1H2V6</accession>